<dbReference type="EMBL" id="BAABME010017382">
    <property type="protein sequence ID" value="GAA0149860.1"/>
    <property type="molecule type" value="Genomic_DNA"/>
</dbReference>
<evidence type="ECO:0000259" key="1">
    <source>
        <dbReference type="Pfam" id="PF07727"/>
    </source>
</evidence>
<proteinExistence type="predicted"/>
<dbReference type="InterPro" id="IPR043502">
    <property type="entry name" value="DNA/RNA_pol_sf"/>
</dbReference>
<reference evidence="2 3" key="1">
    <citation type="submission" date="2024-01" db="EMBL/GenBank/DDBJ databases">
        <title>The complete chloroplast genome sequence of Lithospermum erythrorhizon: insights into the phylogenetic relationship among Boraginaceae species and the maternal lineages of purple gromwells.</title>
        <authorList>
            <person name="Okada T."/>
            <person name="Watanabe K."/>
        </authorList>
    </citation>
    <scope>NUCLEOTIDE SEQUENCE [LARGE SCALE GENOMIC DNA]</scope>
</reference>
<organism evidence="2 3">
    <name type="scientific">Lithospermum erythrorhizon</name>
    <name type="common">Purple gromwell</name>
    <name type="synonym">Lithospermum officinale var. erythrorhizon</name>
    <dbReference type="NCBI Taxonomy" id="34254"/>
    <lineage>
        <taxon>Eukaryota</taxon>
        <taxon>Viridiplantae</taxon>
        <taxon>Streptophyta</taxon>
        <taxon>Embryophyta</taxon>
        <taxon>Tracheophyta</taxon>
        <taxon>Spermatophyta</taxon>
        <taxon>Magnoliopsida</taxon>
        <taxon>eudicotyledons</taxon>
        <taxon>Gunneridae</taxon>
        <taxon>Pentapetalae</taxon>
        <taxon>asterids</taxon>
        <taxon>lamiids</taxon>
        <taxon>Boraginales</taxon>
        <taxon>Boraginaceae</taxon>
        <taxon>Boraginoideae</taxon>
        <taxon>Lithospermeae</taxon>
        <taxon>Lithospermum</taxon>
    </lineage>
</organism>
<keyword evidence="3" id="KW-1185">Reference proteome</keyword>
<accession>A0AAV3PDY8</accession>
<dbReference type="AlphaFoldDB" id="A0AAV3PDY8"/>
<comment type="caution">
    <text evidence="2">The sequence shown here is derived from an EMBL/GenBank/DDBJ whole genome shotgun (WGS) entry which is preliminary data.</text>
</comment>
<dbReference type="SUPFAM" id="SSF56672">
    <property type="entry name" value="DNA/RNA polymerases"/>
    <property type="match status" value="1"/>
</dbReference>
<dbReference type="Proteomes" id="UP001454036">
    <property type="component" value="Unassembled WGS sequence"/>
</dbReference>
<evidence type="ECO:0000313" key="2">
    <source>
        <dbReference type="EMBL" id="GAA0149860.1"/>
    </source>
</evidence>
<dbReference type="PANTHER" id="PTHR11439:SF517">
    <property type="entry name" value="CYSTEINE-RICH RLK (RECEPTOR-LIKE PROTEIN KINASE) 8"/>
    <property type="match status" value="1"/>
</dbReference>
<sequence>MTGGNEGLIRQFKNSMIKEFDMTDLGGMSYFLGIEVLQKESGIFICQKQYAETILKGSLMYLTRTRPYIMFATCVASRYMASPTELHLQLAKRILRYLKGTLQYGIMYKRSSTDGELMVYTDRDYAGDIIDRKTCVCQALWMKRILSSIDYRRGSCTVIKCDNSSTIKLSKNPVMHGRCKHIDVRYHFLRDRVKEGVISLIHCGSAEQVADIMTKALKVENFQTLRAALGMIELSEVS</sequence>
<feature type="domain" description="Reverse transcriptase Ty1/copia-type" evidence="1">
    <location>
        <begin position="1"/>
        <end position="58"/>
    </location>
</feature>
<evidence type="ECO:0000313" key="3">
    <source>
        <dbReference type="Proteomes" id="UP001454036"/>
    </source>
</evidence>
<dbReference type="Pfam" id="PF07727">
    <property type="entry name" value="RVT_2"/>
    <property type="match status" value="1"/>
</dbReference>
<gene>
    <name evidence="2" type="ORF">LIER_37011</name>
</gene>
<protein>
    <recommendedName>
        <fullName evidence="1">Reverse transcriptase Ty1/copia-type domain-containing protein</fullName>
    </recommendedName>
</protein>
<name>A0AAV3PDY8_LITER</name>
<dbReference type="CDD" id="cd09272">
    <property type="entry name" value="RNase_HI_RT_Ty1"/>
    <property type="match status" value="1"/>
</dbReference>
<dbReference type="InterPro" id="IPR013103">
    <property type="entry name" value="RVT_2"/>
</dbReference>
<dbReference type="PANTHER" id="PTHR11439">
    <property type="entry name" value="GAG-POL-RELATED RETROTRANSPOSON"/>
    <property type="match status" value="1"/>
</dbReference>